<reference evidence="5" key="1">
    <citation type="journal article" date="2019" name="Int. J. Syst. Evol. Microbiol.">
        <title>The Global Catalogue of Microorganisms (GCM) 10K type strain sequencing project: providing services to taxonomists for standard genome sequencing and annotation.</title>
        <authorList>
            <consortium name="The Broad Institute Genomics Platform"/>
            <consortium name="The Broad Institute Genome Sequencing Center for Infectious Disease"/>
            <person name="Wu L."/>
            <person name="Ma J."/>
        </authorList>
    </citation>
    <scope>NUCLEOTIDE SEQUENCE [LARGE SCALE GENOMIC DNA]</scope>
    <source>
        <strain evidence="5">JCM 16013</strain>
    </source>
</reference>
<dbReference type="InterPro" id="IPR013762">
    <property type="entry name" value="Integrase-like_cat_sf"/>
</dbReference>
<feature type="compositionally biased region" description="Pro residues" evidence="2">
    <location>
        <begin position="23"/>
        <end position="35"/>
    </location>
</feature>
<dbReference type="InterPro" id="IPR011010">
    <property type="entry name" value="DNA_brk_join_enz"/>
</dbReference>
<dbReference type="PANTHER" id="PTHR30349">
    <property type="entry name" value="PHAGE INTEGRASE-RELATED"/>
    <property type="match status" value="1"/>
</dbReference>
<evidence type="ECO:0000313" key="4">
    <source>
        <dbReference type="EMBL" id="GAA1962090.1"/>
    </source>
</evidence>
<dbReference type="EMBL" id="BAAAQM010000008">
    <property type="protein sequence ID" value="GAA1962090.1"/>
    <property type="molecule type" value="Genomic_DNA"/>
</dbReference>
<dbReference type="PANTHER" id="PTHR30349:SF81">
    <property type="entry name" value="TYROSINE RECOMBINASE XERC"/>
    <property type="match status" value="1"/>
</dbReference>
<keyword evidence="5" id="KW-1185">Reference proteome</keyword>
<gene>
    <name evidence="4" type="ORF">GCM10009838_18620</name>
</gene>
<feature type="domain" description="Tyr recombinase" evidence="3">
    <location>
        <begin position="19"/>
        <end position="204"/>
    </location>
</feature>
<evidence type="ECO:0000313" key="5">
    <source>
        <dbReference type="Proteomes" id="UP001499854"/>
    </source>
</evidence>
<dbReference type="Pfam" id="PF00589">
    <property type="entry name" value="Phage_integrase"/>
    <property type="match status" value="1"/>
</dbReference>
<dbReference type="PROSITE" id="PS51898">
    <property type="entry name" value="TYR_RECOMBINASE"/>
    <property type="match status" value="1"/>
</dbReference>
<dbReference type="InterPro" id="IPR050090">
    <property type="entry name" value="Tyrosine_recombinase_XerCD"/>
</dbReference>
<feature type="compositionally biased region" description="Low complexity" evidence="2">
    <location>
        <begin position="13"/>
        <end position="22"/>
    </location>
</feature>
<dbReference type="InterPro" id="IPR002104">
    <property type="entry name" value="Integrase_catalytic"/>
</dbReference>
<protein>
    <recommendedName>
        <fullName evidence="3">Tyr recombinase domain-containing protein</fullName>
    </recommendedName>
</protein>
<accession>A0ABP5CFK0</accession>
<feature type="region of interest" description="Disordered" evidence="2">
    <location>
        <begin position="1"/>
        <end position="55"/>
    </location>
</feature>
<proteinExistence type="predicted"/>
<comment type="caution">
    <text evidence="4">The sequence shown here is derived from an EMBL/GenBank/DDBJ whole genome shotgun (WGS) entry which is preliminary data.</text>
</comment>
<organism evidence="4 5">
    <name type="scientific">Catenulispora subtropica</name>
    <dbReference type="NCBI Taxonomy" id="450798"/>
    <lineage>
        <taxon>Bacteria</taxon>
        <taxon>Bacillati</taxon>
        <taxon>Actinomycetota</taxon>
        <taxon>Actinomycetes</taxon>
        <taxon>Catenulisporales</taxon>
        <taxon>Catenulisporaceae</taxon>
        <taxon>Catenulispora</taxon>
    </lineage>
</organism>
<evidence type="ECO:0000256" key="1">
    <source>
        <dbReference type="ARBA" id="ARBA00023172"/>
    </source>
</evidence>
<dbReference type="RefSeq" id="WP_344656542.1">
    <property type="nucleotide sequence ID" value="NZ_BAAAQM010000008.1"/>
</dbReference>
<dbReference type="Gene3D" id="1.10.443.10">
    <property type="entry name" value="Intergrase catalytic core"/>
    <property type="match status" value="1"/>
</dbReference>
<feature type="compositionally biased region" description="Basic residues" evidence="2">
    <location>
        <begin position="36"/>
        <end position="55"/>
    </location>
</feature>
<dbReference type="SUPFAM" id="SSF56349">
    <property type="entry name" value="DNA breaking-rejoining enzymes"/>
    <property type="match status" value="1"/>
</dbReference>
<name>A0ABP5CFK0_9ACTN</name>
<evidence type="ECO:0000259" key="3">
    <source>
        <dbReference type="PROSITE" id="PS51898"/>
    </source>
</evidence>
<sequence length="210" mass="22657">MAWSRGTRSPRIRSPGPASTPTTRPPSACPAPRPPRCPRRHRPAREAHRRAHRGVARLRPQVAEVIAADVADLSYDTGHRVLALAGKGGKKHAAVIAPGIGRDLDAYLAGRTDGPLFATAAGRHLDQAAVWRLIRRIAAAAGITAWDRISPHSARHTAITLALDNGAALHDVQDMAGHADPRTIRRYDRRRGHLDRSPSYRIVATLGGDA</sequence>
<evidence type="ECO:0000256" key="2">
    <source>
        <dbReference type="SAM" id="MobiDB-lite"/>
    </source>
</evidence>
<keyword evidence="1" id="KW-0233">DNA recombination</keyword>
<dbReference type="Proteomes" id="UP001499854">
    <property type="component" value="Unassembled WGS sequence"/>
</dbReference>